<dbReference type="EMBL" id="ABJD02000118">
    <property type="protein sequence ID" value="EDU57248.1"/>
    <property type="molecule type" value="Genomic_DNA"/>
</dbReference>
<comment type="caution">
    <text evidence="1">The sequence shown here is derived from an EMBL/GenBank/DDBJ whole genome shotgun (WGS) entry which is preliminary data.</text>
</comment>
<gene>
    <name evidence="1" type="ORF">PROSTU_04489</name>
</gene>
<dbReference type="Proteomes" id="UP000004506">
    <property type="component" value="Unassembled WGS sequence"/>
</dbReference>
<organism evidence="1 2">
    <name type="scientific">Providencia stuartii ATCC 25827</name>
    <dbReference type="NCBI Taxonomy" id="471874"/>
    <lineage>
        <taxon>Bacteria</taxon>
        <taxon>Pseudomonadati</taxon>
        <taxon>Pseudomonadota</taxon>
        <taxon>Gammaproteobacteria</taxon>
        <taxon>Enterobacterales</taxon>
        <taxon>Morganellaceae</taxon>
        <taxon>Providencia</taxon>
    </lineage>
</organism>
<reference evidence="2" key="2">
    <citation type="submission" date="2008-04" db="EMBL/GenBank/DDBJ databases">
        <title>Draft genome sequence of Providencia stuartii(ATCC 25827).</title>
        <authorList>
            <person name="Sudarsanam P."/>
            <person name="Ley R."/>
            <person name="Guruge J."/>
            <person name="Turnbaugh P.J."/>
            <person name="Mahowald M."/>
            <person name="Liep D."/>
            <person name="Gordon J."/>
        </authorList>
    </citation>
    <scope>NUCLEOTIDE SEQUENCE [LARGE SCALE GENOMIC DNA]</scope>
    <source>
        <strain evidence="2">ATCC 25827</strain>
    </source>
</reference>
<name>A0AA86YTG6_PROST</name>
<protein>
    <submittedName>
        <fullName evidence="1">Uncharacterized protein</fullName>
    </submittedName>
</protein>
<sequence>MQYPLSLTLAPINPNYVRMDDEGNIISVFIFITLCPLKDRAKIKISKPIK</sequence>
<reference evidence="1 2" key="3">
    <citation type="submission" date="2008-05" db="EMBL/GenBank/DDBJ databases">
        <authorList>
            <person name="Fulton L."/>
            <person name="Clifton S."/>
            <person name="Fulton B."/>
            <person name="Xu J."/>
            <person name="Minx P."/>
            <person name="Pepin K.H."/>
            <person name="Johnson M."/>
            <person name="Thiruvilangam P."/>
            <person name="Bhonagiri V."/>
            <person name="Nash W.E."/>
            <person name="Mardis E.R."/>
            <person name="Wilson R.K."/>
        </authorList>
    </citation>
    <scope>NUCLEOTIDE SEQUENCE [LARGE SCALE GENOMIC DNA]</scope>
    <source>
        <strain evidence="1 2">ATCC 25827</strain>
    </source>
</reference>
<evidence type="ECO:0000313" key="1">
    <source>
        <dbReference type="EMBL" id="EDU57248.1"/>
    </source>
</evidence>
<evidence type="ECO:0000313" key="2">
    <source>
        <dbReference type="Proteomes" id="UP000004506"/>
    </source>
</evidence>
<dbReference type="AlphaFoldDB" id="A0AA86YTG6"/>
<accession>A0AA86YTG6</accession>
<proteinExistence type="predicted"/>
<reference evidence="2" key="1">
    <citation type="submission" date="2008-04" db="EMBL/GenBank/DDBJ databases">
        <title>Draft genome sequence of Providencia stuartii (ATCC 25827).</title>
        <authorList>
            <person name="Sudarsanam P."/>
            <person name="Ley R."/>
            <person name="Guruge J."/>
            <person name="Turnbaugh P.J."/>
            <person name="Mahowald M."/>
            <person name="Liep D."/>
            <person name="Gordon J."/>
        </authorList>
    </citation>
    <scope>NUCLEOTIDE SEQUENCE [LARGE SCALE GENOMIC DNA]</scope>
    <source>
        <strain evidence="2">ATCC 25827</strain>
    </source>
</reference>